<dbReference type="EMBL" id="MWWS01000006">
    <property type="protein sequence ID" value="OZG49086.1"/>
    <property type="molecule type" value="Genomic_DNA"/>
</dbReference>
<gene>
    <name evidence="2" type="ORF">BOCO_1146</name>
</gene>
<name>A0A261EQY6_9BIFI</name>
<reference evidence="2 3" key="1">
    <citation type="journal article" date="2017" name="BMC Genomics">
        <title>Comparative genomic and phylogenomic analyses of the Bifidobacteriaceae family.</title>
        <authorList>
            <person name="Lugli G.A."/>
            <person name="Milani C."/>
            <person name="Turroni F."/>
            <person name="Duranti S."/>
            <person name="Mancabelli L."/>
            <person name="Mangifesta M."/>
            <person name="Ferrario C."/>
            <person name="Modesto M."/>
            <person name="Mattarelli P."/>
            <person name="Jiri K."/>
            <person name="van Sinderen D."/>
            <person name="Ventura M."/>
        </authorList>
    </citation>
    <scope>NUCLEOTIDE SEQUENCE [LARGE SCALE GENOMIC DNA]</scope>
    <source>
        <strain evidence="2 3">DSM 22924</strain>
    </source>
</reference>
<dbReference type="Proteomes" id="UP000216004">
    <property type="component" value="Unassembled WGS sequence"/>
</dbReference>
<organism evidence="2 3">
    <name type="scientific">Bombiscardovia coagulans</name>
    <dbReference type="NCBI Taxonomy" id="686666"/>
    <lineage>
        <taxon>Bacteria</taxon>
        <taxon>Bacillati</taxon>
        <taxon>Actinomycetota</taxon>
        <taxon>Actinomycetes</taxon>
        <taxon>Bifidobacteriales</taxon>
        <taxon>Bifidobacteriaceae</taxon>
        <taxon>Bombiscardovia</taxon>
    </lineage>
</organism>
<feature type="domain" description="YgjP-like metallopeptidase" evidence="1">
    <location>
        <begin position="114"/>
        <end position="214"/>
    </location>
</feature>
<dbReference type="PANTHER" id="PTHR30399:SF1">
    <property type="entry name" value="UTP PYROPHOSPHATASE"/>
    <property type="match status" value="1"/>
</dbReference>
<dbReference type="Gene3D" id="3.30.2010.10">
    <property type="entry name" value="Metalloproteases ('zincins'), catalytic domain"/>
    <property type="match status" value="1"/>
</dbReference>
<keyword evidence="3" id="KW-1185">Reference proteome</keyword>
<protein>
    <submittedName>
        <fullName evidence="2">Metal-dependent hydrolase</fullName>
    </submittedName>
</protein>
<dbReference type="AlphaFoldDB" id="A0A261EQY6"/>
<dbReference type="Pfam" id="PF01863">
    <property type="entry name" value="YgjP-like"/>
    <property type="match status" value="1"/>
</dbReference>
<proteinExistence type="predicted"/>
<dbReference type="PANTHER" id="PTHR30399">
    <property type="entry name" value="UNCHARACTERIZED PROTEIN YGJP"/>
    <property type="match status" value="1"/>
</dbReference>
<evidence type="ECO:0000313" key="3">
    <source>
        <dbReference type="Proteomes" id="UP000216004"/>
    </source>
</evidence>
<dbReference type="InterPro" id="IPR053136">
    <property type="entry name" value="UTP_pyrophosphatase-like"/>
</dbReference>
<comment type="caution">
    <text evidence="2">The sequence shown here is derived from an EMBL/GenBank/DDBJ whole genome shotgun (WGS) entry which is preliminary data.</text>
</comment>
<accession>A0A261EQY6</accession>
<dbReference type="InterPro" id="IPR002725">
    <property type="entry name" value="YgjP-like_metallopeptidase"/>
</dbReference>
<sequence length="217" mass="24943">MSSICCSQVRSGLGAASVAQNEYSRQWVQTNNEQVLVIRKNIRNAYLRVKLPDGHVEVTAPLTMSQEEILHLVRSRWAWVLRMKARISDAQQSLQHDHMSDEKGDNAEERMSQARQIIASQLPELLSKWVPIVGREPSSITLRQMKTRWGSCTPVTGRIRLNVELAWLEPQLLEYVLVHELTHLRASGHGPLFQHLMSSYLPQWKSLRKQLNQHVIV</sequence>
<keyword evidence="2" id="KW-0378">Hydrolase</keyword>
<evidence type="ECO:0000259" key="1">
    <source>
        <dbReference type="Pfam" id="PF01863"/>
    </source>
</evidence>
<dbReference type="OrthoDB" id="9811177at2"/>
<evidence type="ECO:0000313" key="2">
    <source>
        <dbReference type="EMBL" id="OZG49086.1"/>
    </source>
</evidence>
<dbReference type="GO" id="GO:0016787">
    <property type="term" value="F:hydrolase activity"/>
    <property type="evidence" value="ECO:0007669"/>
    <property type="project" value="UniProtKB-KW"/>
</dbReference>
<dbReference type="RefSeq" id="WP_094723157.1">
    <property type="nucleotide sequence ID" value="NZ_MWWS01000006.1"/>
</dbReference>
<dbReference type="CDD" id="cd07344">
    <property type="entry name" value="M48_yhfN_like"/>
    <property type="match status" value="1"/>
</dbReference>